<dbReference type="EMBL" id="LXSG01000026">
    <property type="protein sequence ID" value="OAM20059.1"/>
    <property type="molecule type" value="Genomic_DNA"/>
</dbReference>
<name>A0A1A9RLC8_EIKCO</name>
<reference evidence="2" key="1">
    <citation type="submission" date="2016-05" db="EMBL/GenBank/DDBJ databases">
        <title>Draft genome of Corynebacterium afermentans subsp. afermentans LCDC 88199T.</title>
        <authorList>
            <person name="Bernier A.-M."/>
            <person name="Bernard K."/>
        </authorList>
    </citation>
    <scope>NUCLEOTIDE SEQUENCE [LARGE SCALE GENOMIC DNA]</scope>
    <source>
        <strain evidence="2">NML04-0072</strain>
    </source>
</reference>
<gene>
    <name evidence="1" type="ORF">A7P90_04565</name>
</gene>
<sequence length="66" mass="7231">MAKVIITIEDVENTLEIGCTSDVPMVRGISQKNTPAQNYAAIAMMTINANARLRGEEVQDVPEIKQ</sequence>
<dbReference type="RefSeq" id="WP_064087598.1">
    <property type="nucleotide sequence ID" value="NZ_LXSG01000026.1"/>
</dbReference>
<evidence type="ECO:0000313" key="1">
    <source>
        <dbReference type="EMBL" id="OAM20059.1"/>
    </source>
</evidence>
<dbReference type="Proteomes" id="UP000077589">
    <property type="component" value="Unassembled WGS sequence"/>
</dbReference>
<proteinExistence type="predicted"/>
<protein>
    <submittedName>
        <fullName evidence="1">Uncharacterized protein</fullName>
    </submittedName>
</protein>
<dbReference type="AlphaFoldDB" id="A0A1A9RLC8"/>
<dbReference type="OrthoDB" id="8613392at2"/>
<comment type="caution">
    <text evidence="1">The sequence shown here is derived from an EMBL/GenBank/DDBJ whole genome shotgun (WGS) entry which is preliminary data.</text>
</comment>
<organism evidence="1 2">
    <name type="scientific">Eikenella corrodens</name>
    <dbReference type="NCBI Taxonomy" id="539"/>
    <lineage>
        <taxon>Bacteria</taxon>
        <taxon>Pseudomonadati</taxon>
        <taxon>Pseudomonadota</taxon>
        <taxon>Betaproteobacteria</taxon>
        <taxon>Neisseriales</taxon>
        <taxon>Neisseriaceae</taxon>
        <taxon>Eikenella</taxon>
    </lineage>
</organism>
<evidence type="ECO:0000313" key="2">
    <source>
        <dbReference type="Proteomes" id="UP000077589"/>
    </source>
</evidence>
<accession>A0A1A9RLC8</accession>